<evidence type="ECO:0008006" key="6">
    <source>
        <dbReference type="Google" id="ProtNLM"/>
    </source>
</evidence>
<evidence type="ECO:0000313" key="4">
    <source>
        <dbReference type="EMBL" id="OGF25279.1"/>
    </source>
</evidence>
<keyword evidence="2" id="KW-0808">Transferase</keyword>
<keyword evidence="3" id="KW-0949">S-adenosyl-L-methionine</keyword>
<dbReference type="GO" id="GO:0016279">
    <property type="term" value="F:protein-lysine N-methyltransferase activity"/>
    <property type="evidence" value="ECO:0007669"/>
    <property type="project" value="InterPro"/>
</dbReference>
<protein>
    <recommendedName>
        <fullName evidence="6">Methyltransferase domain-containing protein</fullName>
    </recommendedName>
</protein>
<gene>
    <name evidence="4" type="ORF">A2227_07830</name>
</gene>
<keyword evidence="1" id="KW-0489">Methyltransferase</keyword>
<comment type="caution">
    <text evidence="4">The sequence shown here is derived from an EMBL/GenBank/DDBJ whole genome shotgun (WGS) entry which is preliminary data.</text>
</comment>
<organism evidence="4 5">
    <name type="scientific">Candidatus Falkowbacteria bacterium RIFOXYA2_FULL_47_19</name>
    <dbReference type="NCBI Taxonomy" id="1797994"/>
    <lineage>
        <taxon>Bacteria</taxon>
        <taxon>Candidatus Falkowiibacteriota</taxon>
    </lineage>
</organism>
<dbReference type="EMBL" id="MFGB01000022">
    <property type="protein sequence ID" value="OGF25279.1"/>
    <property type="molecule type" value="Genomic_DNA"/>
</dbReference>
<dbReference type="GO" id="GO:0032259">
    <property type="term" value="P:methylation"/>
    <property type="evidence" value="ECO:0007669"/>
    <property type="project" value="UniProtKB-KW"/>
</dbReference>
<accession>A0A1F5SF39</accession>
<name>A0A1F5SF39_9BACT</name>
<evidence type="ECO:0000256" key="3">
    <source>
        <dbReference type="ARBA" id="ARBA00022691"/>
    </source>
</evidence>
<dbReference type="PANTHER" id="PTHR13610:SF11">
    <property type="entry name" value="METHYLTRANSFERASE DOMAIN-CONTAINING PROTEIN"/>
    <property type="match status" value="1"/>
</dbReference>
<evidence type="ECO:0000256" key="2">
    <source>
        <dbReference type="ARBA" id="ARBA00022679"/>
    </source>
</evidence>
<dbReference type="InterPro" id="IPR026170">
    <property type="entry name" value="FAM173A/B"/>
</dbReference>
<evidence type="ECO:0000313" key="5">
    <source>
        <dbReference type="Proteomes" id="UP000178367"/>
    </source>
</evidence>
<dbReference type="PANTHER" id="PTHR13610">
    <property type="entry name" value="METHYLTRANSFERASE DOMAIN-CONTAINING PROTEIN"/>
    <property type="match status" value="1"/>
</dbReference>
<proteinExistence type="predicted"/>
<dbReference type="Proteomes" id="UP000178367">
    <property type="component" value="Unassembled WGS sequence"/>
</dbReference>
<dbReference type="Gene3D" id="3.40.50.150">
    <property type="entry name" value="Vaccinia Virus protein VP39"/>
    <property type="match status" value="1"/>
</dbReference>
<dbReference type="SUPFAM" id="SSF53335">
    <property type="entry name" value="S-adenosyl-L-methionine-dependent methyltransferases"/>
    <property type="match status" value="1"/>
</dbReference>
<dbReference type="InterPro" id="IPR029063">
    <property type="entry name" value="SAM-dependent_MTases_sf"/>
</dbReference>
<dbReference type="AlphaFoldDB" id="A0A1F5SF39"/>
<reference evidence="4 5" key="1">
    <citation type="journal article" date="2016" name="Nat. Commun.">
        <title>Thousands of microbial genomes shed light on interconnected biogeochemical processes in an aquifer system.</title>
        <authorList>
            <person name="Anantharaman K."/>
            <person name="Brown C.T."/>
            <person name="Hug L.A."/>
            <person name="Sharon I."/>
            <person name="Castelle C.J."/>
            <person name="Probst A.J."/>
            <person name="Thomas B.C."/>
            <person name="Singh A."/>
            <person name="Wilkins M.J."/>
            <person name="Karaoz U."/>
            <person name="Brodie E.L."/>
            <person name="Williams K.H."/>
            <person name="Hubbard S.S."/>
            <person name="Banfield J.F."/>
        </authorList>
    </citation>
    <scope>NUCLEOTIDE SEQUENCE [LARGE SCALE GENOMIC DNA]</scope>
</reference>
<evidence type="ECO:0000256" key="1">
    <source>
        <dbReference type="ARBA" id="ARBA00022603"/>
    </source>
</evidence>
<sequence length="177" mass="20122">MSTIIFLSFVIAFFLIMAEQFFNLLFRGYAPFISTRPQAIDKIVADLELPGKAVVYELGCGKAPLLRALSRKYPQADLIGIENEPVPYLIASIQANLAKTNIRIKRKNLFNISLADADAVYCYLNPKMMAKLEKKFLSECRNGAIVISYQFPMPELKPEKILEVGEGEKVYFYRIKK</sequence>